<comment type="caution">
    <text evidence="10">The sequence shown here is derived from an EMBL/GenBank/DDBJ whole genome shotgun (WGS) entry which is preliminary data.</text>
</comment>
<feature type="transmembrane region" description="Helical" evidence="8">
    <location>
        <begin position="1009"/>
        <end position="1028"/>
    </location>
</feature>
<evidence type="ECO:0000259" key="9">
    <source>
        <dbReference type="Pfam" id="PF04082"/>
    </source>
</evidence>
<feature type="compositionally biased region" description="Polar residues" evidence="7">
    <location>
        <begin position="207"/>
        <end position="217"/>
    </location>
</feature>
<dbReference type="SUPFAM" id="SSF103473">
    <property type="entry name" value="MFS general substrate transporter"/>
    <property type="match status" value="1"/>
</dbReference>
<dbReference type="PANTHER" id="PTHR23504:SF6">
    <property type="entry name" value="MULTIDRUG TRANSPORTER, PUTATIVE (AFU_ORTHOLOGUE AFUA_4G08740)-RELATED"/>
    <property type="match status" value="1"/>
</dbReference>
<feature type="transmembrane region" description="Helical" evidence="8">
    <location>
        <begin position="1117"/>
        <end position="1136"/>
    </location>
</feature>
<gene>
    <name evidence="10" type="ORF">G7Y89_g11439</name>
</gene>
<protein>
    <recommendedName>
        <fullName evidence="9">Xylanolytic transcriptional activator regulatory domain-containing protein</fullName>
    </recommendedName>
</protein>
<keyword evidence="2" id="KW-0813">Transport</keyword>
<dbReference type="AlphaFoldDB" id="A0A8H4RD45"/>
<evidence type="ECO:0000256" key="8">
    <source>
        <dbReference type="SAM" id="Phobius"/>
    </source>
</evidence>
<evidence type="ECO:0000256" key="4">
    <source>
        <dbReference type="ARBA" id="ARBA00022989"/>
    </source>
</evidence>
<dbReference type="GO" id="GO:0006351">
    <property type="term" value="P:DNA-templated transcription"/>
    <property type="evidence" value="ECO:0007669"/>
    <property type="project" value="InterPro"/>
</dbReference>
<keyword evidence="4 8" id="KW-1133">Transmembrane helix</keyword>
<dbReference type="InterPro" id="IPR011701">
    <property type="entry name" value="MFS"/>
</dbReference>
<evidence type="ECO:0000256" key="2">
    <source>
        <dbReference type="ARBA" id="ARBA00022448"/>
    </source>
</evidence>
<feature type="transmembrane region" description="Helical" evidence="8">
    <location>
        <begin position="1086"/>
        <end position="1111"/>
    </location>
</feature>
<proteinExistence type="predicted"/>
<evidence type="ECO:0000256" key="3">
    <source>
        <dbReference type="ARBA" id="ARBA00022692"/>
    </source>
</evidence>
<dbReference type="EMBL" id="JAAMPI010001098">
    <property type="protein sequence ID" value="KAF4626718.1"/>
    <property type="molecule type" value="Genomic_DNA"/>
</dbReference>
<evidence type="ECO:0000256" key="5">
    <source>
        <dbReference type="ARBA" id="ARBA00023136"/>
    </source>
</evidence>
<dbReference type="InterPro" id="IPR036259">
    <property type="entry name" value="MFS_trans_sf"/>
</dbReference>
<feature type="transmembrane region" description="Helical" evidence="8">
    <location>
        <begin position="919"/>
        <end position="939"/>
    </location>
</feature>
<dbReference type="GO" id="GO:0022857">
    <property type="term" value="F:transmembrane transporter activity"/>
    <property type="evidence" value="ECO:0007669"/>
    <property type="project" value="InterPro"/>
</dbReference>
<reference evidence="10 11" key="1">
    <citation type="submission" date="2020-03" db="EMBL/GenBank/DDBJ databases">
        <title>Draft Genome Sequence of Cudoniella acicularis.</title>
        <authorList>
            <person name="Buettner E."/>
            <person name="Kellner H."/>
        </authorList>
    </citation>
    <scope>NUCLEOTIDE SEQUENCE [LARGE SCALE GENOMIC DNA]</scope>
    <source>
        <strain evidence="10 11">DSM 108380</strain>
    </source>
</reference>
<feature type="transmembrane region" description="Helical" evidence="8">
    <location>
        <begin position="775"/>
        <end position="798"/>
    </location>
</feature>
<feature type="transmembrane region" description="Helical" evidence="8">
    <location>
        <begin position="1043"/>
        <end position="1065"/>
    </location>
</feature>
<comment type="subcellular location">
    <subcellularLocation>
        <location evidence="1">Membrane</location>
        <topology evidence="1">Multi-pass membrane protein</topology>
    </subcellularLocation>
</comment>
<feature type="domain" description="Xylanolytic transcriptional activator regulatory" evidence="9">
    <location>
        <begin position="279"/>
        <end position="414"/>
    </location>
</feature>
<dbReference type="OrthoDB" id="10262656at2759"/>
<dbReference type="Pfam" id="PF07690">
    <property type="entry name" value="MFS_1"/>
    <property type="match status" value="1"/>
</dbReference>
<dbReference type="GO" id="GO:0008270">
    <property type="term" value="F:zinc ion binding"/>
    <property type="evidence" value="ECO:0007669"/>
    <property type="project" value="InterPro"/>
</dbReference>
<dbReference type="InterPro" id="IPR007219">
    <property type="entry name" value="XnlR_reg_dom"/>
</dbReference>
<evidence type="ECO:0000313" key="11">
    <source>
        <dbReference type="Proteomes" id="UP000566819"/>
    </source>
</evidence>
<accession>A0A8H4RD45</accession>
<feature type="transmembrane region" description="Helical" evidence="8">
    <location>
        <begin position="689"/>
        <end position="710"/>
    </location>
</feature>
<dbReference type="CDD" id="cd12148">
    <property type="entry name" value="fungal_TF_MHR"/>
    <property type="match status" value="1"/>
</dbReference>
<dbReference type="PANTHER" id="PTHR23504">
    <property type="entry name" value="MAJOR FACILITATOR SUPERFAMILY DOMAIN-CONTAINING PROTEIN 10"/>
    <property type="match status" value="1"/>
</dbReference>
<dbReference type="GO" id="GO:0016020">
    <property type="term" value="C:membrane"/>
    <property type="evidence" value="ECO:0007669"/>
    <property type="project" value="UniProtKB-SubCell"/>
</dbReference>
<keyword evidence="5 8" id="KW-0472">Membrane</keyword>
<dbReference type="GO" id="GO:0003677">
    <property type="term" value="F:DNA binding"/>
    <property type="evidence" value="ECO:0007669"/>
    <property type="project" value="InterPro"/>
</dbReference>
<evidence type="ECO:0000256" key="7">
    <source>
        <dbReference type="SAM" id="MobiDB-lite"/>
    </source>
</evidence>
<dbReference type="Gene3D" id="1.20.1250.20">
    <property type="entry name" value="MFS general substrate transporter like domains"/>
    <property type="match status" value="1"/>
</dbReference>
<keyword evidence="6" id="KW-0539">Nucleus</keyword>
<organism evidence="10 11">
    <name type="scientific">Cudoniella acicularis</name>
    <dbReference type="NCBI Taxonomy" id="354080"/>
    <lineage>
        <taxon>Eukaryota</taxon>
        <taxon>Fungi</taxon>
        <taxon>Dikarya</taxon>
        <taxon>Ascomycota</taxon>
        <taxon>Pezizomycotina</taxon>
        <taxon>Leotiomycetes</taxon>
        <taxon>Helotiales</taxon>
        <taxon>Tricladiaceae</taxon>
        <taxon>Cudoniella</taxon>
    </lineage>
</organism>
<evidence type="ECO:0000256" key="6">
    <source>
        <dbReference type="ARBA" id="ARBA00023242"/>
    </source>
</evidence>
<dbReference type="Pfam" id="PF04082">
    <property type="entry name" value="Fungal_trans"/>
    <property type="match status" value="1"/>
</dbReference>
<feature type="transmembrane region" description="Helical" evidence="8">
    <location>
        <begin position="818"/>
        <end position="840"/>
    </location>
</feature>
<feature type="transmembrane region" description="Helical" evidence="8">
    <location>
        <begin position="977"/>
        <end position="997"/>
    </location>
</feature>
<evidence type="ECO:0000256" key="1">
    <source>
        <dbReference type="ARBA" id="ARBA00004141"/>
    </source>
</evidence>
<name>A0A8H4RD45_9HELO</name>
<keyword evidence="3 8" id="KW-0812">Transmembrane</keyword>
<sequence length="1151" mass="128862">MHPSNDSQQPLNHTRCNTILTPGSVESENIDDINIPQSPAFSRSSGDMFPLDLNMDFFLASEPASLQLQHIAEEETILQDATTYDDRQHEQGILGAPPSTFNYTFSPLRMQEAEASTRGGERYRIRDPWPMLEKDRPLTPFPRKSSNTIEYFSESLSVSHGTPNIRKEAEVDFRFTTLFGLAYLPTPQRDSNKHHGIQQILSNLASSAQTQELSQSGPEEDGERSPHSLWRNEDHANLRRYINACFESTAELQLFLRKSDVDKYLLEARQVSQSTPLLSMFSDAITAMGYGSLCNQAQVARNLSTGKSSSKRYFHSLLNSYSDLYEMPSSLLKLQTSILLIIIASNTRHPRKSEILMIAVHCVRELRFTSSSVIQKQFESTDDQNLVKRSVWVLYCLDTSHSIHHGMSPLLHFDFVDHLPDQPNSGNTDDPLILQVSAARLLATIYSRVYNQHVWEKSTMTLQLELQACALALGRWRNCLSYQTRQLLVGQHFQSLYADDKANLKLRLFCYYHESVYLLFGPWIRPALASIAQTSNQDIPGTEAPESANEQFGPKESLQKCLDSAYTIVANTGEIVALDKTLARRLSNLMMISVCVIVYDIQFGDETTRKRSMTYLGICCGTFGMRDSIMSDSMNEVTWASLPNKDQLFVLVVARFSEPVVRTSILTYIFYQLQSIDASKSANEIIREAAILQTVFTLMQGITALLWGYVADSPRGGRKVVLLIGLSGSPFGFIRNFRQAVFLRVIEGAVNGNTAIIRTMVSEVVEERRFQTKAFILMPMCYNVAVIVSPMMAGLLANLAESYPQYFGENPFLRRFPYAPPAIASGLVVLLAFVLVFFCLRETQAMARHRYDLGLDLAARIASLFTNRGKSYNNQHYNVISPVEVNEEMIELVDDLEESKGEDLRKGARKPTLPLRRIFTRNLCLTVVSYAIQEGHIAAYNTLWPSFLSDPVTIPGKDGVQFPFHFSGGLGMPVKHVAISLALVGVLGIPLQVLGYSRVVKRLGLLRTWRIFLVGFPLAYFLIPYISIVPSTSSPPAARDGPLVWLMIFVAQALIIGCSTFVIPSQIVLTNNSSPHPTALGRTHSITVMLTSFTRTISPALGGLVFSYWSAHGVTGMAWWMMSVTAVIGCISSMFVHEGNGHEIWMEGDEE</sequence>
<keyword evidence="11" id="KW-1185">Reference proteome</keyword>
<feature type="region of interest" description="Disordered" evidence="7">
    <location>
        <begin position="207"/>
        <end position="230"/>
    </location>
</feature>
<dbReference type="Proteomes" id="UP000566819">
    <property type="component" value="Unassembled WGS sequence"/>
</dbReference>
<evidence type="ECO:0000313" key="10">
    <source>
        <dbReference type="EMBL" id="KAF4626718.1"/>
    </source>
</evidence>